<proteinExistence type="predicted"/>
<gene>
    <name evidence="1" type="ORF">H8K43_09960</name>
</gene>
<name>A0ABR7A523_9BURK</name>
<evidence type="ECO:0000313" key="2">
    <source>
        <dbReference type="Proteomes" id="UP000654304"/>
    </source>
</evidence>
<dbReference type="EMBL" id="JACOGD010000004">
    <property type="protein sequence ID" value="MBC3931996.1"/>
    <property type="molecule type" value="Genomic_DNA"/>
</dbReference>
<evidence type="ECO:0000313" key="1">
    <source>
        <dbReference type="EMBL" id="MBC3931996.1"/>
    </source>
</evidence>
<comment type="caution">
    <text evidence="1">The sequence shown here is derived from an EMBL/GenBank/DDBJ whole genome shotgun (WGS) entry which is preliminary data.</text>
</comment>
<dbReference type="RefSeq" id="WP_186903678.1">
    <property type="nucleotide sequence ID" value="NZ_JACOGD010000004.1"/>
</dbReference>
<sequence>MDDNTIRINNLRAITVERFNGKQSALAAHLQRQPDYISRLFVGKKKLGSELAREFEKLLDIPKYSLDVPEGVQHEVNEHRAQYITQQELPEDVRAIVELMLSASDDGRKRIRIYAEDAYYEYQKRQTQASNIGLLPASLVSRIARIQDPSIIPAIEGMINGSFAEQEAYLKTK</sequence>
<evidence type="ECO:0008006" key="3">
    <source>
        <dbReference type="Google" id="ProtNLM"/>
    </source>
</evidence>
<reference evidence="1 2" key="1">
    <citation type="submission" date="2020-08" db="EMBL/GenBank/DDBJ databases">
        <title>Novel species isolated from subtropical streams in China.</title>
        <authorList>
            <person name="Lu H."/>
        </authorList>
    </citation>
    <scope>NUCLEOTIDE SEQUENCE [LARGE SCALE GENOMIC DNA]</scope>
    <source>
        <strain evidence="1 2">CY22W</strain>
    </source>
</reference>
<accession>A0ABR7A523</accession>
<protein>
    <recommendedName>
        <fullName evidence="3">HTH cro/C1-type domain-containing protein</fullName>
    </recommendedName>
</protein>
<dbReference type="Proteomes" id="UP000654304">
    <property type="component" value="Unassembled WGS sequence"/>
</dbReference>
<keyword evidence="2" id="KW-1185">Reference proteome</keyword>
<organism evidence="1 2">
    <name type="scientific">Undibacterium curvum</name>
    <dbReference type="NCBI Taxonomy" id="2762294"/>
    <lineage>
        <taxon>Bacteria</taxon>
        <taxon>Pseudomonadati</taxon>
        <taxon>Pseudomonadota</taxon>
        <taxon>Betaproteobacteria</taxon>
        <taxon>Burkholderiales</taxon>
        <taxon>Oxalobacteraceae</taxon>
        <taxon>Undibacterium</taxon>
    </lineage>
</organism>